<feature type="compositionally biased region" description="Basic and acidic residues" evidence="4">
    <location>
        <begin position="145"/>
        <end position="156"/>
    </location>
</feature>
<protein>
    <recommendedName>
        <fullName evidence="1">diguanylate cyclase</fullName>
        <ecNumber evidence="1">2.7.7.65</ecNumber>
    </recommendedName>
</protein>
<feature type="compositionally biased region" description="Basic and acidic residues" evidence="4">
    <location>
        <begin position="123"/>
        <end position="135"/>
    </location>
</feature>
<feature type="compositionally biased region" description="Basic and acidic residues" evidence="4">
    <location>
        <begin position="175"/>
        <end position="185"/>
    </location>
</feature>
<comment type="catalytic activity">
    <reaction evidence="2">
        <text>2 GTP = 3',3'-c-di-GMP + 2 diphosphate</text>
        <dbReference type="Rhea" id="RHEA:24898"/>
        <dbReference type="ChEBI" id="CHEBI:33019"/>
        <dbReference type="ChEBI" id="CHEBI:37565"/>
        <dbReference type="ChEBI" id="CHEBI:58805"/>
        <dbReference type="EC" id="2.7.7.65"/>
    </reaction>
</comment>
<dbReference type="InterPro" id="IPR043128">
    <property type="entry name" value="Rev_trsase/Diguanyl_cyclase"/>
</dbReference>
<keyword evidence="3" id="KW-0175">Coiled coil</keyword>
<dbReference type="Pfam" id="PF00990">
    <property type="entry name" value="GGDEF"/>
    <property type="match status" value="1"/>
</dbReference>
<sequence>MNRTEDWIRRFQSQLEEDPDLQTSEEPKARAKSALYKLLELSLPPTPENFTRYFYEKDLPSMEDLFRKLLGLTICLAETSNTPSLSRDLKTIQSILDSGEVALTSHPRIESLLNQMLEARTEERARLQEKSRSREQLLSPAEPGILEHDAGKEPFPGRKRPLYSHRLSDPEDAPDPGRKFYDTRSRPGPAPERVASTLEDLSREALKLQSQMDHIRNLVQSMENRMGTLQKHNRKVSREANIDPLTGILNRRGLQHRLSFLKDPVLSLLIFDLDDFKAINDTYGHNAGDEVLRKIAQGVRTLVRKVDLFSRFGGDEFIVVMPALEISQARFVAERIRSTIARMPVLLGTGSVTITASFGLTGTYVDGAQKMDDLLELADSALYQAKSQGKNQICATNPIP</sequence>
<feature type="coiled-coil region" evidence="3">
    <location>
        <begin position="198"/>
        <end position="239"/>
    </location>
</feature>
<feature type="domain" description="GGDEF" evidence="5">
    <location>
        <begin position="264"/>
        <end position="398"/>
    </location>
</feature>
<reference evidence="6 7" key="1">
    <citation type="submission" date="2014-06" db="EMBL/GenBank/DDBJ databases">
        <title>Draft genome sequence of iron oxidizing acidophile Leptospirillum ferriphilum DSM14647.</title>
        <authorList>
            <person name="Cardenas J.P."/>
            <person name="Lazcano M."/>
            <person name="Ossandon F.J."/>
            <person name="Corbett M."/>
            <person name="Holmes D.S."/>
            <person name="Watkin E."/>
        </authorList>
    </citation>
    <scope>NUCLEOTIDE SEQUENCE [LARGE SCALE GENOMIC DNA]</scope>
    <source>
        <strain evidence="6 7">DSM 14647</strain>
    </source>
</reference>
<dbReference type="PANTHER" id="PTHR45138:SF9">
    <property type="entry name" value="DIGUANYLATE CYCLASE DGCM-RELATED"/>
    <property type="match status" value="1"/>
</dbReference>
<evidence type="ECO:0000256" key="1">
    <source>
        <dbReference type="ARBA" id="ARBA00012528"/>
    </source>
</evidence>
<dbReference type="FunFam" id="3.30.70.270:FF:000001">
    <property type="entry name" value="Diguanylate cyclase domain protein"/>
    <property type="match status" value="1"/>
</dbReference>
<evidence type="ECO:0000256" key="3">
    <source>
        <dbReference type="SAM" id="Coils"/>
    </source>
</evidence>
<evidence type="ECO:0000313" key="7">
    <source>
        <dbReference type="Proteomes" id="UP000029452"/>
    </source>
</evidence>
<name>A0A094W9S6_9BACT</name>
<dbReference type="PROSITE" id="PS50887">
    <property type="entry name" value="GGDEF"/>
    <property type="match status" value="1"/>
</dbReference>
<comment type="caution">
    <text evidence="6">The sequence shown here is derived from an EMBL/GenBank/DDBJ whole genome shotgun (WGS) entry which is preliminary data.</text>
</comment>
<dbReference type="EC" id="2.7.7.65" evidence="1"/>
<dbReference type="InterPro" id="IPR000160">
    <property type="entry name" value="GGDEF_dom"/>
</dbReference>
<gene>
    <name evidence="6" type="ORF">LptCag_1056</name>
</gene>
<proteinExistence type="predicted"/>
<evidence type="ECO:0000256" key="2">
    <source>
        <dbReference type="ARBA" id="ARBA00034247"/>
    </source>
</evidence>
<dbReference type="NCBIfam" id="TIGR00254">
    <property type="entry name" value="GGDEF"/>
    <property type="match status" value="1"/>
</dbReference>
<dbReference type="InterPro" id="IPR050469">
    <property type="entry name" value="Diguanylate_Cyclase"/>
</dbReference>
<dbReference type="GO" id="GO:0052621">
    <property type="term" value="F:diguanylate cyclase activity"/>
    <property type="evidence" value="ECO:0007669"/>
    <property type="project" value="UniProtKB-EC"/>
</dbReference>
<accession>A0A094W9S6</accession>
<dbReference type="InterPro" id="IPR029787">
    <property type="entry name" value="Nucleotide_cyclase"/>
</dbReference>
<dbReference type="PANTHER" id="PTHR45138">
    <property type="entry name" value="REGULATORY COMPONENTS OF SENSORY TRANSDUCTION SYSTEM"/>
    <property type="match status" value="1"/>
</dbReference>
<dbReference type="EMBL" id="JPGK01000003">
    <property type="protein sequence ID" value="KGA94293.1"/>
    <property type="molecule type" value="Genomic_DNA"/>
</dbReference>
<dbReference type="AlphaFoldDB" id="A0A094W9S6"/>
<dbReference type="OrthoDB" id="9773156at2"/>
<evidence type="ECO:0000259" key="5">
    <source>
        <dbReference type="PROSITE" id="PS50887"/>
    </source>
</evidence>
<evidence type="ECO:0000256" key="4">
    <source>
        <dbReference type="SAM" id="MobiDB-lite"/>
    </source>
</evidence>
<evidence type="ECO:0000313" key="6">
    <source>
        <dbReference type="EMBL" id="KGA94293.1"/>
    </source>
</evidence>
<dbReference type="Gene3D" id="3.30.70.270">
    <property type="match status" value="1"/>
</dbReference>
<dbReference type="CDD" id="cd01949">
    <property type="entry name" value="GGDEF"/>
    <property type="match status" value="1"/>
</dbReference>
<dbReference type="SUPFAM" id="SSF55073">
    <property type="entry name" value="Nucleotide cyclase"/>
    <property type="match status" value="1"/>
</dbReference>
<dbReference type="PATRIC" id="fig|178606.4.peg.864"/>
<dbReference type="Proteomes" id="UP000029452">
    <property type="component" value="Unassembled WGS sequence"/>
</dbReference>
<organism evidence="6 7">
    <name type="scientific">Leptospirillum ferriphilum</name>
    <dbReference type="NCBI Taxonomy" id="178606"/>
    <lineage>
        <taxon>Bacteria</taxon>
        <taxon>Pseudomonadati</taxon>
        <taxon>Nitrospirota</taxon>
        <taxon>Nitrospiria</taxon>
        <taxon>Nitrospirales</taxon>
        <taxon>Nitrospiraceae</taxon>
        <taxon>Leptospirillum</taxon>
    </lineage>
</organism>
<feature type="region of interest" description="Disordered" evidence="4">
    <location>
        <begin position="123"/>
        <end position="193"/>
    </location>
</feature>
<dbReference type="SMART" id="SM00267">
    <property type="entry name" value="GGDEF"/>
    <property type="match status" value="1"/>
</dbReference>